<dbReference type="EMBL" id="CAAE01014991">
    <property type="protein sequence ID" value="CAG07410.1"/>
    <property type="molecule type" value="Genomic_DNA"/>
</dbReference>
<reference evidence="1" key="2">
    <citation type="submission" date="2004-02" db="EMBL/GenBank/DDBJ databases">
        <authorList>
            <consortium name="Genoscope"/>
            <consortium name="Whitehead Institute Centre for Genome Research"/>
        </authorList>
    </citation>
    <scope>NUCLEOTIDE SEQUENCE</scope>
</reference>
<organism evidence="1">
    <name type="scientific">Tetraodon nigroviridis</name>
    <name type="common">Spotted green pufferfish</name>
    <name type="synonym">Chelonodon nigroviridis</name>
    <dbReference type="NCBI Taxonomy" id="99883"/>
    <lineage>
        <taxon>Eukaryota</taxon>
        <taxon>Metazoa</taxon>
        <taxon>Chordata</taxon>
        <taxon>Craniata</taxon>
        <taxon>Vertebrata</taxon>
        <taxon>Euteleostomi</taxon>
        <taxon>Actinopterygii</taxon>
        <taxon>Neopterygii</taxon>
        <taxon>Teleostei</taxon>
        <taxon>Neoteleostei</taxon>
        <taxon>Acanthomorphata</taxon>
        <taxon>Eupercaria</taxon>
        <taxon>Tetraodontiformes</taxon>
        <taxon>Tetradontoidea</taxon>
        <taxon>Tetraodontidae</taxon>
        <taxon>Tetraodon</taxon>
    </lineage>
</organism>
<proteinExistence type="predicted"/>
<comment type="caution">
    <text evidence="1">The sequence shown here is derived from an EMBL/GenBank/DDBJ whole genome shotgun (WGS) entry which is preliminary data.</text>
</comment>
<dbReference type="KEGG" id="tng:GSTEN00028072G001"/>
<name>Q4RW22_TETNG</name>
<sequence length="105" mass="11634">MWSRRCDGGGRQGHHMAKNSIVERSARGAACLLLPPCRTVEAALLPSPHSSSNCPFFMNKIWFGSTYFVSRCLSVPLTRNVSSDPLELTIGKTVIHRLAFVPYDL</sequence>
<gene>
    <name evidence="1" type="ORF">GSTENG00028072001</name>
</gene>
<protein>
    <submittedName>
        <fullName evidence="1">(spotted green pufferfish) hypothetical protein</fullName>
    </submittedName>
</protein>
<evidence type="ECO:0000313" key="1">
    <source>
        <dbReference type="EMBL" id="CAG07410.1"/>
    </source>
</evidence>
<reference evidence="1" key="1">
    <citation type="journal article" date="2004" name="Nature">
        <title>Genome duplication in the teleost fish Tetraodon nigroviridis reveals the early vertebrate proto-karyotype.</title>
        <authorList>
            <person name="Jaillon O."/>
            <person name="Aury J.-M."/>
            <person name="Brunet F."/>
            <person name="Petit J.-L."/>
            <person name="Stange-Thomann N."/>
            <person name="Mauceli E."/>
            <person name="Bouneau L."/>
            <person name="Fischer C."/>
            <person name="Ozouf-Costaz C."/>
            <person name="Bernot A."/>
            <person name="Nicaud S."/>
            <person name="Jaffe D."/>
            <person name="Fisher S."/>
            <person name="Lutfalla G."/>
            <person name="Dossat C."/>
            <person name="Segurens B."/>
            <person name="Dasilva C."/>
            <person name="Salanoubat M."/>
            <person name="Levy M."/>
            <person name="Boudet N."/>
            <person name="Castellano S."/>
            <person name="Anthouard V."/>
            <person name="Jubin C."/>
            <person name="Castelli V."/>
            <person name="Katinka M."/>
            <person name="Vacherie B."/>
            <person name="Biemont C."/>
            <person name="Skalli Z."/>
            <person name="Cattolico L."/>
            <person name="Poulain J."/>
            <person name="De Berardinis V."/>
            <person name="Cruaud C."/>
            <person name="Duprat S."/>
            <person name="Brottier P."/>
            <person name="Coutanceau J.-P."/>
            <person name="Gouzy J."/>
            <person name="Parra G."/>
            <person name="Lardier G."/>
            <person name="Chapple C."/>
            <person name="McKernan K.J."/>
            <person name="McEwan P."/>
            <person name="Bosak S."/>
            <person name="Kellis M."/>
            <person name="Volff J.-N."/>
            <person name="Guigo R."/>
            <person name="Zody M.C."/>
            <person name="Mesirov J."/>
            <person name="Lindblad-Toh K."/>
            <person name="Birren B."/>
            <person name="Nusbaum C."/>
            <person name="Kahn D."/>
            <person name="Robinson-Rechavi M."/>
            <person name="Laudet V."/>
            <person name="Schachter V."/>
            <person name="Quetier F."/>
            <person name="Saurin W."/>
            <person name="Scarpelli C."/>
            <person name="Wincker P."/>
            <person name="Lander E.S."/>
            <person name="Weissenbach J."/>
            <person name="Roest Crollius H."/>
        </authorList>
    </citation>
    <scope>NUCLEOTIDE SEQUENCE [LARGE SCALE GENOMIC DNA]</scope>
</reference>
<accession>Q4RW22</accession>
<dbReference type="AlphaFoldDB" id="Q4RW22"/>